<dbReference type="OrthoDB" id="10267474at2759"/>
<dbReference type="RefSeq" id="XP_043050087.1">
    <property type="nucleotide sequence ID" value="XM_043195421.1"/>
</dbReference>
<evidence type="ECO:0000256" key="3">
    <source>
        <dbReference type="ARBA" id="ARBA00022598"/>
    </source>
</evidence>
<dbReference type="InterPro" id="IPR036621">
    <property type="entry name" value="Anticodon-bd_dom_sf"/>
</dbReference>
<dbReference type="GeneID" id="66118129"/>
<keyword evidence="12" id="KW-1185">Reference proteome</keyword>
<evidence type="ECO:0000256" key="2">
    <source>
        <dbReference type="ARBA" id="ARBA00012831"/>
    </source>
</evidence>
<sequence length="569" mass="64510">MFRRQFHLKRVPKLYCHGIKQLDLVSSIPTTDLLVKLNFIHQPRSGLFNYLPMGLGVLDKLKGVIDESMTRANFDKVQLGLLSLLESWRTTGRYNNPELYKVRGAGGTKDDYVLLATAEEDMTQLIKLFAFASPKEYPVLVYQINDKFRDELRPRGGLLRGKEFVMKDGYSFDIDEPLAMKSYKTVTEAYHRIFKALKTPYVVADADTGDIGGSLSHEWHYLHPTGGDTVFTCTNCGNVSNVEKTLSYAEVTEESAKTTEVGVKYFITKDDKTLVCVYYSLQRQLQESFVALEVPDIDLSNRLSQEEILAIFSDKDQLIDKRIVRLMDARLNHRSPLPDFPVPFISRSLISTLFDVPLVSAEEGEICAVCDEGTLQPAKAIEIGHTFYLGDKYSSSLGLTIDSKSVQMGCYGIGLLRIVAALGEIHRDGKGLRWPRVTAPWDATLIDIRKNVGGDHYSENHDVVQLCKQLESNGIDYRLDDRSKYRLGSKVHHSNLVGIPLVIILGKRFPQYVEIETRYTTSMEHWKHLYEHQHTFHWEVEQDGDGNVHKHTVALEGAIQVIEALLEDM</sequence>
<dbReference type="PROSITE" id="PS50862">
    <property type="entry name" value="AA_TRNA_LIGASE_II"/>
    <property type="match status" value="1"/>
</dbReference>
<dbReference type="AlphaFoldDB" id="A0A9P7VB48"/>
<evidence type="ECO:0000256" key="8">
    <source>
        <dbReference type="ARBA" id="ARBA00029731"/>
    </source>
</evidence>
<dbReference type="Gene3D" id="3.30.930.10">
    <property type="entry name" value="Bira Bifunctional Protein, Domain 2"/>
    <property type="match status" value="2"/>
</dbReference>
<dbReference type="InterPro" id="IPR050062">
    <property type="entry name" value="Pro-tRNA_synthetase"/>
</dbReference>
<evidence type="ECO:0000256" key="7">
    <source>
        <dbReference type="ARBA" id="ARBA00023146"/>
    </source>
</evidence>
<dbReference type="GO" id="GO:0004827">
    <property type="term" value="F:proline-tRNA ligase activity"/>
    <property type="evidence" value="ECO:0007669"/>
    <property type="project" value="UniProtKB-EC"/>
</dbReference>
<evidence type="ECO:0000256" key="4">
    <source>
        <dbReference type="ARBA" id="ARBA00022741"/>
    </source>
</evidence>
<dbReference type="GO" id="GO:0006433">
    <property type="term" value="P:prolyl-tRNA aminoacylation"/>
    <property type="evidence" value="ECO:0007669"/>
    <property type="project" value="InterPro"/>
</dbReference>
<name>A0A9P7VB48_9ASCO</name>
<dbReference type="EC" id="6.1.1.15" evidence="2"/>
<keyword evidence="6" id="KW-0648">Protein biosynthesis</keyword>
<keyword evidence="3" id="KW-0436">Ligase</keyword>
<keyword evidence="7" id="KW-0030">Aminoacyl-tRNA synthetase</keyword>
<dbReference type="Pfam" id="PF00587">
    <property type="entry name" value="tRNA-synt_2b"/>
    <property type="match status" value="1"/>
</dbReference>
<dbReference type="InterPro" id="IPR006195">
    <property type="entry name" value="aa-tRNA-synth_II"/>
</dbReference>
<dbReference type="Gene3D" id="3.40.50.800">
    <property type="entry name" value="Anticodon-binding domain"/>
    <property type="match status" value="1"/>
</dbReference>
<evidence type="ECO:0000256" key="6">
    <source>
        <dbReference type="ARBA" id="ARBA00022917"/>
    </source>
</evidence>
<dbReference type="InterPro" id="IPR045864">
    <property type="entry name" value="aa-tRNA-synth_II/BPL/LPL"/>
</dbReference>
<dbReference type="Pfam" id="PF03129">
    <property type="entry name" value="HGTP_anticodon"/>
    <property type="match status" value="1"/>
</dbReference>
<dbReference type="InterPro" id="IPR002316">
    <property type="entry name" value="Pro-tRNA-ligase_IIa"/>
</dbReference>
<dbReference type="GO" id="GO:0005739">
    <property type="term" value="C:mitochondrion"/>
    <property type="evidence" value="ECO:0007669"/>
    <property type="project" value="TreeGrafter"/>
</dbReference>
<keyword evidence="5" id="KW-0067">ATP-binding</keyword>
<dbReference type="EMBL" id="JAHMUF010000007">
    <property type="protein sequence ID" value="KAG7194540.1"/>
    <property type="molecule type" value="Genomic_DNA"/>
</dbReference>
<dbReference type="SUPFAM" id="SSF52954">
    <property type="entry name" value="Class II aaRS ABD-related"/>
    <property type="match status" value="1"/>
</dbReference>
<evidence type="ECO:0000259" key="10">
    <source>
        <dbReference type="PROSITE" id="PS50862"/>
    </source>
</evidence>
<feature type="domain" description="Aminoacyl-transfer RNA synthetases class-II family profile" evidence="10">
    <location>
        <begin position="96"/>
        <end position="435"/>
    </location>
</feature>
<comment type="caution">
    <text evidence="11">The sequence shown here is derived from an EMBL/GenBank/DDBJ whole genome shotgun (WGS) entry which is preliminary data.</text>
</comment>
<organism evidence="11 12">
    <name type="scientific">Scheffersomyces spartinae</name>
    <dbReference type="NCBI Taxonomy" id="45513"/>
    <lineage>
        <taxon>Eukaryota</taxon>
        <taxon>Fungi</taxon>
        <taxon>Dikarya</taxon>
        <taxon>Ascomycota</taxon>
        <taxon>Saccharomycotina</taxon>
        <taxon>Pichiomycetes</taxon>
        <taxon>Debaryomycetaceae</taxon>
        <taxon>Scheffersomyces</taxon>
    </lineage>
</organism>
<protein>
    <recommendedName>
        <fullName evidence="2">proline--tRNA ligase</fullName>
        <ecNumber evidence="2">6.1.1.15</ecNumber>
    </recommendedName>
    <alternativeName>
        <fullName evidence="8">Prolyl-tRNA synthetase</fullName>
    </alternativeName>
</protein>
<dbReference type="PRINTS" id="PR01046">
    <property type="entry name" value="TRNASYNTHPRO"/>
</dbReference>
<dbReference type="PANTHER" id="PTHR42753">
    <property type="entry name" value="MITOCHONDRIAL RIBOSOME PROTEIN L39/PROLYL-TRNA LIGASE FAMILY MEMBER"/>
    <property type="match status" value="1"/>
</dbReference>
<dbReference type="InterPro" id="IPR004154">
    <property type="entry name" value="Anticodon-bd"/>
</dbReference>
<evidence type="ECO:0000256" key="9">
    <source>
        <dbReference type="ARBA" id="ARBA00047671"/>
    </source>
</evidence>
<reference evidence="11" key="1">
    <citation type="submission" date="2021-03" db="EMBL/GenBank/DDBJ databases">
        <authorList>
            <person name="Palmer J.M."/>
        </authorList>
    </citation>
    <scope>NUCLEOTIDE SEQUENCE</scope>
    <source>
        <strain evidence="11">ARV_011</strain>
    </source>
</reference>
<evidence type="ECO:0000256" key="1">
    <source>
        <dbReference type="ARBA" id="ARBA00008226"/>
    </source>
</evidence>
<evidence type="ECO:0000313" key="12">
    <source>
        <dbReference type="Proteomes" id="UP000790833"/>
    </source>
</evidence>
<evidence type="ECO:0000313" key="11">
    <source>
        <dbReference type="EMBL" id="KAG7194540.1"/>
    </source>
</evidence>
<gene>
    <name evidence="11" type="ORF">KQ657_004755</name>
</gene>
<dbReference type="GO" id="GO:0005524">
    <property type="term" value="F:ATP binding"/>
    <property type="evidence" value="ECO:0007669"/>
    <property type="project" value="UniProtKB-KW"/>
</dbReference>
<dbReference type="InterPro" id="IPR002314">
    <property type="entry name" value="aa-tRNA-synt_IIb"/>
</dbReference>
<dbReference type="Proteomes" id="UP000790833">
    <property type="component" value="Unassembled WGS sequence"/>
</dbReference>
<evidence type="ECO:0000256" key="5">
    <source>
        <dbReference type="ARBA" id="ARBA00022840"/>
    </source>
</evidence>
<proteinExistence type="inferred from homology"/>
<keyword evidence="4" id="KW-0547">Nucleotide-binding</keyword>
<accession>A0A9P7VB48</accession>
<dbReference type="PANTHER" id="PTHR42753:SF2">
    <property type="entry name" value="PROLINE--TRNA LIGASE"/>
    <property type="match status" value="1"/>
</dbReference>
<dbReference type="SUPFAM" id="SSF55681">
    <property type="entry name" value="Class II aaRS and biotin synthetases"/>
    <property type="match status" value="1"/>
</dbReference>
<comment type="similarity">
    <text evidence="1">Belongs to the class-II aminoacyl-tRNA synthetase family.</text>
</comment>
<comment type="catalytic activity">
    <reaction evidence="9">
        <text>tRNA(Pro) + L-proline + ATP = L-prolyl-tRNA(Pro) + AMP + diphosphate</text>
        <dbReference type="Rhea" id="RHEA:14305"/>
        <dbReference type="Rhea" id="RHEA-COMP:9700"/>
        <dbReference type="Rhea" id="RHEA-COMP:9702"/>
        <dbReference type="ChEBI" id="CHEBI:30616"/>
        <dbReference type="ChEBI" id="CHEBI:33019"/>
        <dbReference type="ChEBI" id="CHEBI:60039"/>
        <dbReference type="ChEBI" id="CHEBI:78442"/>
        <dbReference type="ChEBI" id="CHEBI:78532"/>
        <dbReference type="ChEBI" id="CHEBI:456215"/>
        <dbReference type="EC" id="6.1.1.15"/>
    </reaction>
</comment>